<organism evidence="4 5">
    <name type="scientific">Elaeis guineensis var. tenera</name>
    <name type="common">Oil palm</name>
    <dbReference type="NCBI Taxonomy" id="51953"/>
    <lineage>
        <taxon>Eukaryota</taxon>
        <taxon>Viridiplantae</taxon>
        <taxon>Streptophyta</taxon>
        <taxon>Embryophyta</taxon>
        <taxon>Tracheophyta</taxon>
        <taxon>Spermatophyta</taxon>
        <taxon>Magnoliopsida</taxon>
        <taxon>Liliopsida</taxon>
        <taxon>Arecaceae</taxon>
        <taxon>Arecoideae</taxon>
        <taxon>Cocoseae</taxon>
        <taxon>Elaeidinae</taxon>
        <taxon>Elaeis</taxon>
    </lineage>
</organism>
<dbReference type="GeneID" id="105040791"/>
<name>A0A6I9QVC3_ELAGV</name>
<evidence type="ECO:0000313" key="5">
    <source>
        <dbReference type="RefSeq" id="XP_010915786.1"/>
    </source>
</evidence>
<dbReference type="Gene3D" id="2.130.10.10">
    <property type="entry name" value="YVTN repeat-like/Quinoprotein amine dehydrogenase"/>
    <property type="match status" value="2"/>
</dbReference>
<sequence>MKCPSVACLWPASPPPHRITAAAAVPDPPALYTGGFDGSIVWWNLAAPHDIWPMAMLCGHAAPIADLVTCTPADSEQPSPNRVPALFSACADGVLCVWSVGSGRCRRRRRLPPWAGTPSLLSPLPSSPRYICIVCSSSDSAAGHHPNVTAGDGEAPPRRAPKCAVVIVDSCTLNVLQTVFHGSLSIGPVKSMTVVLVEEDGAKNKQDVILVDGNGRTQFLAVPEADHDGQGANFPRGSSSPDVAAAVSGEISGEEVQAVAFSDDRKLLALVYGNHCVFKCLADGVTVGEISLLGSSLCNEDPSTKAQLIGGMFLEDNNGVCESEIKNLAEVSVRMFALWNTNGAAIAYRISGSGDMFDFEALCQIPDMTCILDGKASVRFCQLNHCLVRVESICFVVSKSLIWRPYITKWPVEKIESRLDNNLGKPYPSNLVGEGGFPGDLTGTGSSCCQNEAKDRAKKSSQQSCIEGSNNSNGLCSEPESNGLGLSERIVSSSMVLSEDFYSPYAVVYGFYSGEIEVLRFTNLSPEVNSDATSVKSQIYPYISERFFSGHAGAVLCLAAHRMVACSEGQCFRQALISGSMDSTVRIWDMDTGSLLSIMHHHIAPVRQIILPPPWTNRPWNNCFLSVGEDHCVALVSLETLRVERMFPGHPSYPSMVAWDTTKGYIACLCRNLQSSSDAVSVLYLWDVKSGARERIIRGTASHSMFDHFCRGINKNSLTGSILGGITSASSLLLPVFKDGSQSRVTKGERGLSAVLADDKSQRSTGSLELNNSLAQSSRVKVPLLGAVRDTTHELAGSSFAKPASSQCAPQKIKHPVKCYCPFPGIASLKFDLSSLMSLHLVHSSDKQVNTLLSDLEIKELASQHGSLSDNSDVQASESHPIKESIEGSLLRFSLCFLHLWDVDHEVDKLLVNEMNVCKPEGCYIASGVLGDRGSLTLMFPGLRATLELWKASSEFCAMRSLALVSLAQHMISLSHSGTTASSALAAFYTRNFSEKVPDIKPPLLQLLVSFWQDPSEHVRMAARSLFHCAAPRAIPRPLHSQKIISPEAPSSPLDVTEENVLSNTGDMSLSNYTFSDRSSNNLGSADIETSSIVSWMESFETQEWTSWIGGTSQDAMASNIIVAAALVVWYPSIVKDILAKQVVNQLIKLVMSMNDQYSSTAAELLAEGMDGTWKVCLGPEISHLVGDIFFQIECLSGTPNNNVIQNPAVAVTIREALVGTLLPSLAMADVIGFLNVIEGQIWATSSDSSVHLVSLKTLIRIVRGSPKPLAPYLDKVVSYVLQTMDPSNLVMRKVCLHTSMLALREIARVFPMIALNGRATRLAVGDAIGDIHSVTIHVYDVESVTKIKILDASGPPGLPILLEGASNSRISTAITALSFSPDGEGLVAFSENGLMIRWWSLGTAWWEKLSRSLVPVQCTKLIFVPPWEGFSPNSSRSSIMASIIGHTKGVIAQDEAVELDEADNLKLLIHNLDLSYRLQWIGGRGVKLTRHGQDLGTFQL</sequence>
<dbReference type="Proteomes" id="UP000504607">
    <property type="component" value="Chromosome 3"/>
</dbReference>
<keyword evidence="1 3" id="KW-0853">WD repeat</keyword>
<keyword evidence="2" id="KW-0677">Repeat</keyword>
<dbReference type="InterPro" id="IPR001680">
    <property type="entry name" value="WD40_rpt"/>
</dbReference>
<dbReference type="KEGG" id="egu:105040791"/>
<dbReference type="PROSITE" id="PS50082">
    <property type="entry name" value="WD_REPEATS_2"/>
    <property type="match status" value="1"/>
</dbReference>
<feature type="repeat" description="WD" evidence="3">
    <location>
        <begin position="576"/>
        <end position="598"/>
    </location>
</feature>
<accession>A0A6I9QVC3</accession>
<dbReference type="RefSeq" id="XP_010915786.1">
    <property type="nucleotide sequence ID" value="XM_010917484.3"/>
</dbReference>
<dbReference type="InterPro" id="IPR049916">
    <property type="entry name" value="WDR72-like"/>
</dbReference>
<dbReference type="InterPro" id="IPR036322">
    <property type="entry name" value="WD40_repeat_dom_sf"/>
</dbReference>
<proteinExistence type="predicted"/>
<dbReference type="Pfam" id="PF00400">
    <property type="entry name" value="WD40"/>
    <property type="match status" value="1"/>
</dbReference>
<dbReference type="PANTHER" id="PTHR44099:SF4">
    <property type="entry name" value="RABCONNECTIN-3B, ISOFORM A"/>
    <property type="match status" value="1"/>
</dbReference>
<protein>
    <submittedName>
        <fullName evidence="5">Uncharacterized protein LOC105040791</fullName>
    </submittedName>
</protein>
<dbReference type="PANTHER" id="PTHR44099">
    <property type="entry name" value="RABCONNECTIN-3B, ISOFORM A"/>
    <property type="match status" value="1"/>
</dbReference>
<evidence type="ECO:0000313" key="4">
    <source>
        <dbReference type="Proteomes" id="UP000504607"/>
    </source>
</evidence>
<evidence type="ECO:0000256" key="3">
    <source>
        <dbReference type="PROSITE-ProRule" id="PRU00221"/>
    </source>
</evidence>
<dbReference type="InterPro" id="IPR016024">
    <property type="entry name" value="ARM-type_fold"/>
</dbReference>
<dbReference type="InterPro" id="IPR015943">
    <property type="entry name" value="WD40/YVTN_repeat-like_dom_sf"/>
</dbReference>
<reference evidence="5" key="1">
    <citation type="submission" date="2025-08" db="UniProtKB">
        <authorList>
            <consortium name="RefSeq"/>
        </authorList>
    </citation>
    <scope>IDENTIFICATION</scope>
</reference>
<dbReference type="OrthoDB" id="338622at2759"/>
<dbReference type="InParanoid" id="A0A6I9QVC3"/>
<dbReference type="InterPro" id="IPR019775">
    <property type="entry name" value="WD40_repeat_CS"/>
</dbReference>
<dbReference type="SUPFAM" id="SSF50978">
    <property type="entry name" value="WD40 repeat-like"/>
    <property type="match status" value="1"/>
</dbReference>
<evidence type="ECO:0000256" key="1">
    <source>
        <dbReference type="ARBA" id="ARBA00022574"/>
    </source>
</evidence>
<dbReference type="SUPFAM" id="SSF48371">
    <property type="entry name" value="ARM repeat"/>
    <property type="match status" value="1"/>
</dbReference>
<dbReference type="PROSITE" id="PS00678">
    <property type="entry name" value="WD_REPEATS_1"/>
    <property type="match status" value="1"/>
</dbReference>
<dbReference type="GO" id="GO:0005737">
    <property type="term" value="C:cytoplasm"/>
    <property type="evidence" value="ECO:0007669"/>
    <property type="project" value="TreeGrafter"/>
</dbReference>
<keyword evidence="4" id="KW-1185">Reference proteome</keyword>
<gene>
    <name evidence="5" type="primary">LOC105040791</name>
</gene>
<dbReference type="SMART" id="SM00320">
    <property type="entry name" value="WD40"/>
    <property type="match status" value="6"/>
</dbReference>
<evidence type="ECO:0000256" key="2">
    <source>
        <dbReference type="ARBA" id="ARBA00022737"/>
    </source>
</evidence>